<sequence>MATAANHSQAQQAQNLPSQPPPYNIDYMDEKATPEYSKWHPKAWGKNTKRAVFFGVCAIIVAIICGAYFGVRANKYPNYSKLNYTLRDTYSGSDFFDRFEYYTGYDPTSGFVHGFSLRFAASYVDNATAASMNLTYASSERAILRVDTSEHNASTGRKSVRITSKQTYESGLFIFDIVHTPYGCGTWPAVWLSDPANWPYNGEIDVVEAVNSVPHGQAQMTLHTTKHCDMNRKRKMSGTNINSNCYNGTNDNAGCGVYGAQNSFGAGFNAAGGGVYAMEWRDAGIRIWFFDRNSLPDDLSAAINVSGDTSSSSNTTTASPDPSGWGEATADFPSTNCDISSHFRNQSIIANIDLCGSWAGSASVYNGLDSCPGSCTDYVATNYTEFEKAYWEFNSFRVFQAE</sequence>
<dbReference type="GO" id="GO:0016787">
    <property type="term" value="F:hydrolase activity"/>
    <property type="evidence" value="ECO:0007669"/>
    <property type="project" value="UniProtKB-KW"/>
</dbReference>
<feature type="compositionally biased region" description="Low complexity" evidence="1">
    <location>
        <begin position="1"/>
        <end position="14"/>
    </location>
</feature>
<dbReference type="InterPro" id="IPR000757">
    <property type="entry name" value="Beta-glucanase-like"/>
</dbReference>
<gene>
    <name evidence="4" type="ORF">HDK90DRAFT_539735</name>
</gene>
<dbReference type="Pfam" id="PF26113">
    <property type="entry name" value="GH16_XgeA"/>
    <property type="match status" value="1"/>
</dbReference>
<keyword evidence="4" id="KW-0378">Hydrolase</keyword>
<feature type="domain" description="GH16" evidence="3">
    <location>
        <begin position="77"/>
        <end position="367"/>
    </location>
</feature>
<dbReference type="PANTHER" id="PTHR10963">
    <property type="entry name" value="GLYCOSYL HYDROLASE-RELATED"/>
    <property type="match status" value="1"/>
</dbReference>
<dbReference type="Gene3D" id="2.60.120.200">
    <property type="match status" value="1"/>
</dbReference>
<dbReference type="SUPFAM" id="SSF49899">
    <property type="entry name" value="Concanavalin A-like lectins/glucanases"/>
    <property type="match status" value="1"/>
</dbReference>
<keyword evidence="2" id="KW-1133">Transmembrane helix</keyword>
<keyword evidence="5" id="KW-1185">Reference proteome</keyword>
<feature type="compositionally biased region" description="Low complexity" evidence="1">
    <location>
        <begin position="306"/>
        <end position="323"/>
    </location>
</feature>
<evidence type="ECO:0000256" key="1">
    <source>
        <dbReference type="SAM" id="MobiDB-lite"/>
    </source>
</evidence>
<keyword evidence="2" id="KW-0472">Membrane</keyword>
<feature type="region of interest" description="Disordered" evidence="1">
    <location>
        <begin position="306"/>
        <end position="327"/>
    </location>
</feature>
<organism evidence="4 5">
    <name type="scientific">Phyllosticta capitalensis</name>
    <dbReference type="NCBI Taxonomy" id="121624"/>
    <lineage>
        <taxon>Eukaryota</taxon>
        <taxon>Fungi</taxon>
        <taxon>Dikarya</taxon>
        <taxon>Ascomycota</taxon>
        <taxon>Pezizomycotina</taxon>
        <taxon>Dothideomycetes</taxon>
        <taxon>Dothideomycetes incertae sedis</taxon>
        <taxon>Botryosphaeriales</taxon>
        <taxon>Phyllostictaceae</taxon>
        <taxon>Phyllosticta</taxon>
    </lineage>
</organism>
<dbReference type="Proteomes" id="UP001492380">
    <property type="component" value="Unassembled WGS sequence"/>
</dbReference>
<dbReference type="PROSITE" id="PS51762">
    <property type="entry name" value="GH16_2"/>
    <property type="match status" value="1"/>
</dbReference>
<dbReference type="EMBL" id="JBBWRZ010000001">
    <property type="protein sequence ID" value="KAK8247172.1"/>
    <property type="molecule type" value="Genomic_DNA"/>
</dbReference>
<dbReference type="CDD" id="cd02181">
    <property type="entry name" value="GH16_fungal_Lam16A_glucanase"/>
    <property type="match status" value="1"/>
</dbReference>
<evidence type="ECO:0000313" key="4">
    <source>
        <dbReference type="EMBL" id="KAK8247172.1"/>
    </source>
</evidence>
<feature type="region of interest" description="Disordered" evidence="1">
    <location>
        <begin position="1"/>
        <end position="24"/>
    </location>
</feature>
<feature type="transmembrane region" description="Helical" evidence="2">
    <location>
        <begin position="51"/>
        <end position="71"/>
    </location>
</feature>
<keyword evidence="2" id="KW-0812">Transmembrane</keyword>
<protein>
    <submittedName>
        <fullName evidence="4">Glycoside hydrolase family 16 protein</fullName>
    </submittedName>
</protein>
<dbReference type="PANTHER" id="PTHR10963:SF42">
    <property type="entry name" value="PUTATIVE (AFU_ORTHOLOGUE AFUA_5G02280)-RELATED"/>
    <property type="match status" value="1"/>
</dbReference>
<evidence type="ECO:0000256" key="2">
    <source>
        <dbReference type="SAM" id="Phobius"/>
    </source>
</evidence>
<evidence type="ECO:0000259" key="3">
    <source>
        <dbReference type="PROSITE" id="PS51762"/>
    </source>
</evidence>
<evidence type="ECO:0000313" key="5">
    <source>
        <dbReference type="Proteomes" id="UP001492380"/>
    </source>
</evidence>
<dbReference type="InterPro" id="IPR050546">
    <property type="entry name" value="Glycosyl_Hydrlase_16"/>
</dbReference>
<reference evidence="4 5" key="1">
    <citation type="submission" date="2024-04" db="EMBL/GenBank/DDBJ databases">
        <title>Phyllosticta paracitricarpa is synonymous to the EU quarantine fungus P. citricarpa based on phylogenomic analyses.</title>
        <authorList>
            <consortium name="Lawrence Berkeley National Laboratory"/>
            <person name="Van Ingen-Buijs V.A."/>
            <person name="Van Westerhoven A.C."/>
            <person name="Haridas S."/>
            <person name="Skiadas P."/>
            <person name="Martin F."/>
            <person name="Groenewald J.Z."/>
            <person name="Crous P.W."/>
            <person name="Seidl M.F."/>
        </authorList>
    </citation>
    <scope>NUCLEOTIDE SEQUENCE [LARGE SCALE GENOMIC DNA]</scope>
    <source>
        <strain evidence="4 5">CBS 123374</strain>
    </source>
</reference>
<proteinExistence type="predicted"/>
<comment type="caution">
    <text evidence="4">The sequence shown here is derived from an EMBL/GenBank/DDBJ whole genome shotgun (WGS) entry which is preliminary data.</text>
</comment>
<name>A0ABR1Z440_9PEZI</name>
<accession>A0ABR1Z440</accession>
<dbReference type="InterPro" id="IPR013320">
    <property type="entry name" value="ConA-like_dom_sf"/>
</dbReference>